<reference evidence="2" key="1">
    <citation type="submission" date="2019-08" db="EMBL/GenBank/DDBJ databases">
        <authorList>
            <person name="Kucharzyk K."/>
            <person name="Murdoch R.W."/>
            <person name="Higgins S."/>
            <person name="Loffler F."/>
        </authorList>
    </citation>
    <scope>NUCLEOTIDE SEQUENCE</scope>
</reference>
<dbReference type="EMBL" id="VSSQ01069808">
    <property type="protein sequence ID" value="MPN21756.1"/>
    <property type="molecule type" value="Genomic_DNA"/>
</dbReference>
<evidence type="ECO:0000313" key="2">
    <source>
        <dbReference type="EMBL" id="MPN21756.1"/>
    </source>
</evidence>
<sequence>MLVIGGCAGDFCGEYMAGGIMILLGREAEGETVGNYCATGMHGGVIYIHGEADPRKFSKDCLASELTEADFEILSKYIGNYCGYFGFDAKTLIQGKWTKLVRRGNNPYKGYYVNN</sequence>
<feature type="domain" description="Glutamate synthase alpha subunit C-terminal" evidence="1">
    <location>
        <begin position="2"/>
        <end position="61"/>
    </location>
</feature>
<dbReference type="AlphaFoldDB" id="A0A645G6H5"/>
<evidence type="ECO:0000259" key="1">
    <source>
        <dbReference type="Pfam" id="PF01493"/>
    </source>
</evidence>
<dbReference type="PANTHER" id="PTHR39673:SF5">
    <property type="entry name" value="TUNGSTEN-CONTAINING FORMYLMETHANOFURAN DEHYDROGENASE 2 SUBUNIT C"/>
    <property type="match status" value="1"/>
</dbReference>
<organism evidence="2">
    <name type="scientific">bioreactor metagenome</name>
    <dbReference type="NCBI Taxonomy" id="1076179"/>
    <lineage>
        <taxon>unclassified sequences</taxon>
        <taxon>metagenomes</taxon>
        <taxon>ecological metagenomes</taxon>
    </lineage>
</organism>
<dbReference type="InterPro" id="IPR002489">
    <property type="entry name" value="Glu_synth_asu_C"/>
</dbReference>
<protein>
    <recommendedName>
        <fullName evidence="1">Glutamate synthase alpha subunit C-terminal domain-containing protein</fullName>
    </recommendedName>
</protein>
<dbReference type="Gene3D" id="2.160.20.60">
    <property type="entry name" value="Glutamate synthase, alpha subunit, C-terminal domain"/>
    <property type="match status" value="1"/>
</dbReference>
<dbReference type="InterPro" id="IPR036485">
    <property type="entry name" value="Glu_synth_asu_C_sf"/>
</dbReference>
<comment type="caution">
    <text evidence="2">The sequence shown here is derived from an EMBL/GenBank/DDBJ whole genome shotgun (WGS) entry which is preliminary data.</text>
</comment>
<dbReference type="PANTHER" id="PTHR39673">
    <property type="entry name" value="TUNGSTEN FORMYLMETHANOFURAN DEHYDROGENASE, SUBUNIT C (FWDC)"/>
    <property type="match status" value="1"/>
</dbReference>
<accession>A0A645G6H5</accession>
<dbReference type="SUPFAM" id="SSF69336">
    <property type="entry name" value="Alpha subunit of glutamate synthase, C-terminal domain"/>
    <property type="match status" value="1"/>
</dbReference>
<dbReference type="GO" id="GO:0016491">
    <property type="term" value="F:oxidoreductase activity"/>
    <property type="evidence" value="ECO:0007669"/>
    <property type="project" value="InterPro"/>
</dbReference>
<dbReference type="Pfam" id="PF01493">
    <property type="entry name" value="GXGXG"/>
    <property type="match status" value="1"/>
</dbReference>
<name>A0A645G6H5_9ZZZZ</name>
<proteinExistence type="predicted"/>
<gene>
    <name evidence="2" type="ORF">SDC9_169136</name>
</gene>